<organism evidence="1 2">
    <name type="scientific">Panagrolaimus sp. JU765</name>
    <dbReference type="NCBI Taxonomy" id="591449"/>
    <lineage>
        <taxon>Eukaryota</taxon>
        <taxon>Metazoa</taxon>
        <taxon>Ecdysozoa</taxon>
        <taxon>Nematoda</taxon>
        <taxon>Chromadorea</taxon>
        <taxon>Rhabditida</taxon>
        <taxon>Tylenchina</taxon>
        <taxon>Panagrolaimomorpha</taxon>
        <taxon>Panagrolaimoidea</taxon>
        <taxon>Panagrolaimidae</taxon>
        <taxon>Panagrolaimus</taxon>
    </lineage>
</organism>
<dbReference type="Proteomes" id="UP000887576">
    <property type="component" value="Unplaced"/>
</dbReference>
<protein>
    <submittedName>
        <fullName evidence="2">CYtochrome P450 family</fullName>
    </submittedName>
</protein>
<evidence type="ECO:0000313" key="1">
    <source>
        <dbReference type="Proteomes" id="UP000887576"/>
    </source>
</evidence>
<reference evidence="2" key="1">
    <citation type="submission" date="2022-11" db="UniProtKB">
        <authorList>
            <consortium name="WormBaseParasite"/>
        </authorList>
    </citation>
    <scope>IDENTIFICATION</scope>
</reference>
<sequence>MIFELICLFVGYFFFHHFYLKRKDLPPGPTPLPLIGNMLSIANDNVEPSLKQWTKQFGDIYTIWFGTTPLVVVNDYKTTYETFLKDGEAYSGRYYAEGFKYIRKGYCGVAFTDGPLWSEHRRFVLRVLRDFGLGKNLMQERVLAVVDSLIEDVKNDVRSGKKVISLLDDIDRGVGSVITSLLFGYRYNRSQNDEFRKNKKLIQDLLASGANFWWSLIEKSPEFVKHLPFLRNVTAKVQHVSDELANFYYDEINKHRAKIDLDSTEEPTDYVEAFLREQQKLGKSGEKQHTFTDYQLYGMCSDLWLAGQETTSTTLGWVINYLVRHQGVQQKLQDELDQVIGSDRPVTMEDKNQLNYVNAVVAECQRMASLLPVNLWHTTTKGVEIHGYKLPAGTKITYQMSQIFNNDKYFKNPDKFDPERFLDKTGKFFSPPELIPFGIGKRVCLGEGLARMELYLFTANIFNQFKVKPAYGQMPSDHRHYKTSIVCSPFNCEIEPRYTL</sequence>
<dbReference type="WBParaSite" id="JU765_v2.g11893.t1">
    <property type="protein sequence ID" value="JU765_v2.g11893.t1"/>
    <property type="gene ID" value="JU765_v2.g11893"/>
</dbReference>
<proteinExistence type="predicted"/>
<accession>A0AC34Q192</accession>
<evidence type="ECO:0000313" key="2">
    <source>
        <dbReference type="WBParaSite" id="JU765_v2.g11893.t1"/>
    </source>
</evidence>
<name>A0AC34Q192_9BILA</name>